<protein>
    <submittedName>
        <fullName evidence="9">Type II secretory pathway component GspD/PulD (Secretin)</fullName>
    </submittedName>
</protein>
<comment type="subcellular location">
    <subcellularLocation>
        <location evidence="5">Cell outer membrane</location>
    </subcellularLocation>
    <subcellularLocation>
        <location evidence="1">Membrane</location>
    </subcellularLocation>
</comment>
<keyword evidence="10" id="KW-1185">Reference proteome</keyword>
<comment type="caution">
    <text evidence="9">The sequence shown here is derived from an EMBL/GenBank/DDBJ whole genome shotgun (WGS) entry which is preliminary data.</text>
</comment>
<feature type="domain" description="NolW-like" evidence="8">
    <location>
        <begin position="105"/>
        <end position="159"/>
    </location>
</feature>
<evidence type="ECO:0000259" key="7">
    <source>
        <dbReference type="Pfam" id="PF00263"/>
    </source>
</evidence>
<evidence type="ECO:0000256" key="1">
    <source>
        <dbReference type="ARBA" id="ARBA00004370"/>
    </source>
</evidence>
<accession>A0A841R0H3</accession>
<evidence type="ECO:0000259" key="8">
    <source>
        <dbReference type="Pfam" id="PF03958"/>
    </source>
</evidence>
<dbReference type="Gene3D" id="3.30.1370.120">
    <property type="match status" value="1"/>
</dbReference>
<dbReference type="OrthoDB" id="9779724at2"/>
<proteinExistence type="inferred from homology"/>
<sequence>MMSVGKWGTLLLGLSLLAGPIQAADVQARDSSVREVLTGLARLTGDNIIIADDVHGNVTLTLHDVTPQEALQLVAEAADVTLVKNGRTWLVHGTQTNEKAAKQARSFALNYADPVNVQKELTAIVPAEQVQINPESASVIVYGTPRELAEVDQLLKKIDYAYRQVNVSVEVVAVNRDHIKELGIDWDWLPLTGSARYETRYERGRGAREKVKEIVTPDGFGSIQFGKTVAGHPYSFFFRAKLNALVADGNAQILARPNITTVNGKTARILIGNKIPVLVDQITNGEKVTTTEYRDAGIRLLYTPRVNAAGEITADVTAEVSTPYLVPELRAYRITTREAQTTVRLQPGEALTIGGLIDREEQTSERRVPILSEIPILGRLFRTTEHTKNNAEIMITITADLLPERPPKP</sequence>
<dbReference type="GeneID" id="93485724"/>
<dbReference type="AlphaFoldDB" id="A0A841R0H3"/>
<keyword evidence="5" id="KW-0813">Transport</keyword>
<evidence type="ECO:0000313" key="9">
    <source>
        <dbReference type="EMBL" id="MBB6477415.1"/>
    </source>
</evidence>
<dbReference type="GO" id="GO:0009279">
    <property type="term" value="C:cell outer membrane"/>
    <property type="evidence" value="ECO:0007669"/>
    <property type="project" value="UniProtKB-SubCell"/>
</dbReference>
<dbReference type="PRINTS" id="PR00811">
    <property type="entry name" value="BCTERIALGSPD"/>
</dbReference>
<dbReference type="InterPro" id="IPR005644">
    <property type="entry name" value="NolW-like"/>
</dbReference>
<evidence type="ECO:0000256" key="5">
    <source>
        <dbReference type="RuleBase" id="RU004004"/>
    </source>
</evidence>
<dbReference type="InterPro" id="IPR050810">
    <property type="entry name" value="Bact_Secretion_Sys_Channel"/>
</dbReference>
<dbReference type="Gene3D" id="3.30.1370.130">
    <property type="match status" value="1"/>
</dbReference>
<comment type="similarity">
    <text evidence="4">Belongs to the bacterial secretin family.</text>
</comment>
<keyword evidence="3" id="KW-0472">Membrane</keyword>
<dbReference type="PANTHER" id="PTHR30332:SF24">
    <property type="entry name" value="SECRETIN GSPD-RELATED"/>
    <property type="match status" value="1"/>
</dbReference>
<evidence type="ECO:0000313" key="10">
    <source>
        <dbReference type="Proteomes" id="UP000591941"/>
    </source>
</evidence>
<evidence type="ECO:0000256" key="2">
    <source>
        <dbReference type="ARBA" id="ARBA00022729"/>
    </source>
</evidence>
<gene>
    <name evidence="9" type="ORF">HNR45_000445</name>
</gene>
<dbReference type="EMBL" id="JACHHI010000002">
    <property type="protein sequence ID" value="MBB6477415.1"/>
    <property type="molecule type" value="Genomic_DNA"/>
</dbReference>
<dbReference type="InterPro" id="IPR004846">
    <property type="entry name" value="T2SS/T3SS_dom"/>
</dbReference>
<dbReference type="Pfam" id="PF03958">
    <property type="entry name" value="Secretin_N"/>
    <property type="match status" value="1"/>
</dbReference>
<dbReference type="InterPro" id="IPR038591">
    <property type="entry name" value="NolW-like_sf"/>
</dbReference>
<dbReference type="GO" id="GO:0015627">
    <property type="term" value="C:type II protein secretion system complex"/>
    <property type="evidence" value="ECO:0007669"/>
    <property type="project" value="TreeGrafter"/>
</dbReference>
<organism evidence="9 10">
    <name type="scientific">Negativicoccus succinicivorans</name>
    <dbReference type="NCBI Taxonomy" id="620903"/>
    <lineage>
        <taxon>Bacteria</taxon>
        <taxon>Bacillati</taxon>
        <taxon>Bacillota</taxon>
        <taxon>Negativicutes</taxon>
        <taxon>Veillonellales</taxon>
        <taxon>Veillonellaceae</taxon>
        <taxon>Negativicoccus</taxon>
    </lineage>
</organism>
<feature type="chain" id="PRO_5032596792" evidence="6">
    <location>
        <begin position="24"/>
        <end position="409"/>
    </location>
</feature>
<evidence type="ECO:0000256" key="6">
    <source>
        <dbReference type="SAM" id="SignalP"/>
    </source>
</evidence>
<dbReference type="RefSeq" id="WP_159823137.1">
    <property type="nucleotide sequence ID" value="NZ_CABWNB010000003.1"/>
</dbReference>
<reference evidence="9 10" key="1">
    <citation type="submission" date="2020-08" db="EMBL/GenBank/DDBJ databases">
        <title>Genomic Encyclopedia of Type Strains, Phase IV (KMG-IV): sequencing the most valuable type-strain genomes for metagenomic binning, comparative biology and taxonomic classification.</title>
        <authorList>
            <person name="Goeker M."/>
        </authorList>
    </citation>
    <scope>NUCLEOTIDE SEQUENCE [LARGE SCALE GENOMIC DNA]</scope>
    <source>
        <strain evidence="9 10">DSM 21255</strain>
    </source>
</reference>
<evidence type="ECO:0000256" key="4">
    <source>
        <dbReference type="RuleBase" id="RU004003"/>
    </source>
</evidence>
<dbReference type="Proteomes" id="UP000591941">
    <property type="component" value="Unassembled WGS sequence"/>
</dbReference>
<dbReference type="InterPro" id="IPR001775">
    <property type="entry name" value="GspD/PilQ"/>
</dbReference>
<keyword evidence="2 6" id="KW-0732">Signal</keyword>
<feature type="signal peptide" evidence="6">
    <location>
        <begin position="1"/>
        <end position="23"/>
    </location>
</feature>
<feature type="domain" description="Type II/III secretion system secretin-like" evidence="7">
    <location>
        <begin position="244"/>
        <end position="401"/>
    </location>
</feature>
<dbReference type="GO" id="GO:0009306">
    <property type="term" value="P:protein secretion"/>
    <property type="evidence" value="ECO:0007669"/>
    <property type="project" value="InterPro"/>
</dbReference>
<evidence type="ECO:0000256" key="3">
    <source>
        <dbReference type="ARBA" id="ARBA00023136"/>
    </source>
</evidence>
<dbReference type="PANTHER" id="PTHR30332">
    <property type="entry name" value="PROBABLE GENERAL SECRETION PATHWAY PROTEIN D"/>
    <property type="match status" value="1"/>
</dbReference>
<name>A0A841R0H3_9FIRM</name>
<dbReference type="Pfam" id="PF00263">
    <property type="entry name" value="Secretin"/>
    <property type="match status" value="1"/>
</dbReference>